<proteinExistence type="inferred from homology"/>
<gene>
    <name evidence="9" type="ORF">SAMN05216368_10887</name>
</gene>
<feature type="region of interest" description="Disordered" evidence="8">
    <location>
        <begin position="493"/>
        <end position="518"/>
    </location>
</feature>
<dbReference type="GO" id="GO:0019752">
    <property type="term" value="P:carboxylic acid metabolic process"/>
    <property type="evidence" value="ECO:0007669"/>
    <property type="project" value="InterPro"/>
</dbReference>
<evidence type="ECO:0000256" key="8">
    <source>
        <dbReference type="SAM" id="MobiDB-lite"/>
    </source>
</evidence>
<dbReference type="InterPro" id="IPR015421">
    <property type="entry name" value="PyrdxlP-dep_Trfase_major"/>
</dbReference>
<evidence type="ECO:0000256" key="2">
    <source>
        <dbReference type="ARBA" id="ARBA00009533"/>
    </source>
</evidence>
<protein>
    <submittedName>
        <fullName evidence="9">Glutamate or tyrosine decarboxylase</fullName>
    </submittedName>
</protein>
<evidence type="ECO:0000256" key="5">
    <source>
        <dbReference type="ARBA" id="ARBA00023239"/>
    </source>
</evidence>
<dbReference type="PANTHER" id="PTHR11999:SF70">
    <property type="entry name" value="MIP05841P"/>
    <property type="match status" value="1"/>
</dbReference>
<dbReference type="SUPFAM" id="SSF53383">
    <property type="entry name" value="PLP-dependent transferases"/>
    <property type="match status" value="1"/>
</dbReference>
<evidence type="ECO:0000256" key="4">
    <source>
        <dbReference type="ARBA" id="ARBA00022898"/>
    </source>
</evidence>
<dbReference type="GO" id="GO:0004058">
    <property type="term" value="F:aromatic-L-amino-acid decarboxylase activity"/>
    <property type="evidence" value="ECO:0007669"/>
    <property type="project" value="UniProtKB-ARBA"/>
</dbReference>
<evidence type="ECO:0000313" key="9">
    <source>
        <dbReference type="EMBL" id="SDN91387.1"/>
    </source>
</evidence>
<dbReference type="InterPro" id="IPR015424">
    <property type="entry name" value="PyrdxlP-dep_Trfase"/>
</dbReference>
<feature type="modified residue" description="N6-(pyridoxal phosphate)lysine" evidence="6">
    <location>
        <position position="316"/>
    </location>
</feature>
<organism evidence="9 10">
    <name type="scientific">Cryobacterium flavum</name>
    <dbReference type="NCBI Taxonomy" id="1424659"/>
    <lineage>
        <taxon>Bacteria</taxon>
        <taxon>Bacillati</taxon>
        <taxon>Actinomycetota</taxon>
        <taxon>Actinomycetes</taxon>
        <taxon>Micrococcales</taxon>
        <taxon>Microbacteriaceae</taxon>
        <taxon>Cryobacterium</taxon>
    </lineage>
</organism>
<accession>A0A5E9G194</accession>
<comment type="cofactor">
    <cofactor evidence="1 6 7">
        <name>pyridoxal 5'-phosphate</name>
        <dbReference type="ChEBI" id="CHEBI:597326"/>
    </cofactor>
</comment>
<evidence type="ECO:0000313" key="10">
    <source>
        <dbReference type="Proteomes" id="UP000199639"/>
    </source>
</evidence>
<dbReference type="InterPro" id="IPR010977">
    <property type="entry name" value="Aromatic_deC"/>
</dbReference>
<dbReference type="Pfam" id="PF00282">
    <property type="entry name" value="Pyridoxal_deC"/>
    <property type="match status" value="1"/>
</dbReference>
<dbReference type="EMBL" id="FNIB01000008">
    <property type="protein sequence ID" value="SDN91387.1"/>
    <property type="molecule type" value="Genomic_DNA"/>
</dbReference>
<name>A0A5E9G194_9MICO</name>
<dbReference type="InterPro" id="IPR015422">
    <property type="entry name" value="PyrdxlP-dep_Trfase_small"/>
</dbReference>
<comment type="similarity">
    <text evidence="2 7">Belongs to the group II decarboxylase family.</text>
</comment>
<dbReference type="AlphaFoldDB" id="A0A5E9G194"/>
<sequence>MLRVTVAPSPSGDKGAWAGYHGTMSAQPDAYFEALDRALLHAQAWLASLPSRPVGPRVDADTLAALSAGPLPPAPTPAADVIDELASFAEPGLMAMPSGRFFGWVIGGTLPAALAADWLVTAWDQNAGMRFATPATAVLEETAAGWLLDLLGLPPGADVGFTTGATMANFVGLAAGRQWVLEQAGWEIDRDGLTGGPRVRVFVGAERHEVIDLTLRYLGLGAPIVVDVDAEGRLRPDALAELLNAGSGPAIVCLQAGNVHSGASDPMGAAIDVARRHGAWVHVDGAFGLWAAASPRFRDQLTGLERADSWATDAHKTLNVPYDCGVAIVSRPEVVRRVFGVHTSYLIAADAAGEHRSPGDPFEKVPELSRRARGVPVWAALRSLGRAGTIALVDGLAANAKALADGLRAMPGVKVLNEVVFTQVCVSFGSDDRTRQVTQQLIADGSAWMSGSRWHDRDILRISVSNWSTDAADVALSLAAVARACAAVDAHPARSADAKAIPPRPTAASTPHATDDQD</sequence>
<keyword evidence="4 6" id="KW-0663">Pyridoxal phosphate</keyword>
<dbReference type="STRING" id="1424659.SAMN05216368_10887"/>
<dbReference type="InterPro" id="IPR002129">
    <property type="entry name" value="PyrdxlP-dep_de-COase"/>
</dbReference>
<dbReference type="Proteomes" id="UP000199639">
    <property type="component" value="Unassembled WGS sequence"/>
</dbReference>
<dbReference type="PANTHER" id="PTHR11999">
    <property type="entry name" value="GROUP II PYRIDOXAL-5-PHOSPHATE DECARBOXYLASE"/>
    <property type="match status" value="1"/>
</dbReference>
<evidence type="ECO:0000256" key="1">
    <source>
        <dbReference type="ARBA" id="ARBA00001933"/>
    </source>
</evidence>
<evidence type="ECO:0000256" key="7">
    <source>
        <dbReference type="RuleBase" id="RU000382"/>
    </source>
</evidence>
<evidence type="ECO:0000256" key="3">
    <source>
        <dbReference type="ARBA" id="ARBA00022793"/>
    </source>
</evidence>
<keyword evidence="5 7" id="KW-0456">Lyase</keyword>
<dbReference type="GO" id="GO:0030170">
    <property type="term" value="F:pyridoxal phosphate binding"/>
    <property type="evidence" value="ECO:0007669"/>
    <property type="project" value="InterPro"/>
</dbReference>
<dbReference type="Gene3D" id="3.40.640.10">
    <property type="entry name" value="Type I PLP-dependent aspartate aminotransferase-like (Major domain)"/>
    <property type="match status" value="1"/>
</dbReference>
<dbReference type="Gene3D" id="3.90.1150.10">
    <property type="entry name" value="Aspartate Aminotransferase, domain 1"/>
    <property type="match status" value="1"/>
</dbReference>
<reference evidence="9 10" key="1">
    <citation type="submission" date="2016-10" db="EMBL/GenBank/DDBJ databases">
        <authorList>
            <person name="Varghese N."/>
            <person name="Submissions S."/>
        </authorList>
    </citation>
    <scope>NUCLEOTIDE SEQUENCE [LARGE SCALE GENOMIC DNA]</scope>
    <source>
        <strain evidence="9 10">CGMCC 1.11215</strain>
    </source>
</reference>
<keyword evidence="3" id="KW-0210">Decarboxylase</keyword>
<evidence type="ECO:0000256" key="6">
    <source>
        <dbReference type="PIRSR" id="PIRSR602129-50"/>
    </source>
</evidence>